<dbReference type="Gene3D" id="3.90.190.10">
    <property type="entry name" value="Protein tyrosine phosphatase superfamily"/>
    <property type="match status" value="1"/>
</dbReference>
<comment type="caution">
    <text evidence="2">The sequence shown here is derived from an EMBL/GenBank/DDBJ whole genome shotgun (WGS) entry which is preliminary data.</text>
</comment>
<reference evidence="2" key="1">
    <citation type="submission" date="2022-03" db="EMBL/GenBank/DDBJ databases">
        <authorList>
            <person name="Tunstrom K."/>
        </authorList>
    </citation>
    <scope>NUCLEOTIDE SEQUENCE</scope>
</reference>
<sequence>MKPENKKRNRSQQHPCWDISRVVLSQTNNGTDYINASYVCGFDQLRKFIATEQTDGEHRGQFLDHGLAGEHPCDRDAY</sequence>
<proteinExistence type="predicted"/>
<dbReference type="Proteomes" id="UP001153954">
    <property type="component" value="Unassembled WGS sequence"/>
</dbReference>
<protein>
    <recommendedName>
        <fullName evidence="1">Tyrosine-protein phosphatase domain-containing protein</fullName>
    </recommendedName>
</protein>
<organism evidence="2 3">
    <name type="scientific">Euphydryas editha</name>
    <name type="common">Edith's checkerspot</name>
    <dbReference type="NCBI Taxonomy" id="104508"/>
    <lineage>
        <taxon>Eukaryota</taxon>
        <taxon>Metazoa</taxon>
        <taxon>Ecdysozoa</taxon>
        <taxon>Arthropoda</taxon>
        <taxon>Hexapoda</taxon>
        <taxon>Insecta</taxon>
        <taxon>Pterygota</taxon>
        <taxon>Neoptera</taxon>
        <taxon>Endopterygota</taxon>
        <taxon>Lepidoptera</taxon>
        <taxon>Glossata</taxon>
        <taxon>Ditrysia</taxon>
        <taxon>Papilionoidea</taxon>
        <taxon>Nymphalidae</taxon>
        <taxon>Nymphalinae</taxon>
        <taxon>Euphydryas</taxon>
    </lineage>
</organism>
<dbReference type="PROSITE" id="PS50055">
    <property type="entry name" value="TYR_PHOSPHATASE_PTP"/>
    <property type="match status" value="1"/>
</dbReference>
<name>A0AAU9UCJ3_EUPED</name>
<dbReference type="GO" id="GO:0004725">
    <property type="term" value="F:protein tyrosine phosphatase activity"/>
    <property type="evidence" value="ECO:0007669"/>
    <property type="project" value="InterPro"/>
</dbReference>
<dbReference type="AlphaFoldDB" id="A0AAU9UCJ3"/>
<feature type="domain" description="Tyrosine-protein phosphatase" evidence="1">
    <location>
        <begin position="1"/>
        <end position="56"/>
    </location>
</feature>
<evidence type="ECO:0000259" key="1">
    <source>
        <dbReference type="PROSITE" id="PS50055"/>
    </source>
</evidence>
<dbReference type="InterPro" id="IPR029021">
    <property type="entry name" value="Prot-tyrosine_phosphatase-like"/>
</dbReference>
<dbReference type="InterPro" id="IPR000242">
    <property type="entry name" value="PTP_cat"/>
</dbReference>
<gene>
    <name evidence="2" type="ORF">EEDITHA_LOCUS11073</name>
</gene>
<accession>A0AAU9UCJ3</accession>
<evidence type="ECO:0000313" key="2">
    <source>
        <dbReference type="EMBL" id="CAH2095646.1"/>
    </source>
</evidence>
<dbReference type="SUPFAM" id="SSF52799">
    <property type="entry name" value="(Phosphotyrosine protein) phosphatases II"/>
    <property type="match status" value="1"/>
</dbReference>
<dbReference type="EMBL" id="CAKOGL010000015">
    <property type="protein sequence ID" value="CAH2095646.1"/>
    <property type="molecule type" value="Genomic_DNA"/>
</dbReference>
<dbReference type="Pfam" id="PF00102">
    <property type="entry name" value="Y_phosphatase"/>
    <property type="match status" value="1"/>
</dbReference>
<keyword evidence="3" id="KW-1185">Reference proteome</keyword>
<evidence type="ECO:0000313" key="3">
    <source>
        <dbReference type="Proteomes" id="UP001153954"/>
    </source>
</evidence>